<proteinExistence type="inferred from homology"/>
<dbReference type="InterPro" id="IPR029039">
    <property type="entry name" value="Flavoprotein-like_sf"/>
</dbReference>
<dbReference type="Proteomes" id="UP000325797">
    <property type="component" value="Chromosome"/>
</dbReference>
<dbReference type="SUPFAM" id="SSF52218">
    <property type="entry name" value="Flavoproteins"/>
    <property type="match status" value="1"/>
</dbReference>
<dbReference type="InterPro" id="IPR051545">
    <property type="entry name" value="NAD(P)H_dehydrogenase_qn"/>
</dbReference>
<keyword evidence="2" id="KW-0560">Oxidoreductase</keyword>
<evidence type="ECO:0000256" key="1">
    <source>
        <dbReference type="ARBA" id="ARBA00006252"/>
    </source>
</evidence>
<dbReference type="GO" id="GO:0005829">
    <property type="term" value="C:cytosol"/>
    <property type="evidence" value="ECO:0007669"/>
    <property type="project" value="TreeGrafter"/>
</dbReference>
<dbReference type="RefSeq" id="WP_151115353.1">
    <property type="nucleotide sequence ID" value="NZ_CP042582.1"/>
</dbReference>
<dbReference type="NCBIfam" id="NF007280">
    <property type="entry name" value="PRK09739.1"/>
    <property type="match status" value="1"/>
</dbReference>
<dbReference type="EMBL" id="CP042582">
    <property type="protein sequence ID" value="QEX21077.1"/>
    <property type="molecule type" value="Genomic_DNA"/>
</dbReference>
<evidence type="ECO:0000256" key="2">
    <source>
        <dbReference type="ARBA" id="ARBA00023002"/>
    </source>
</evidence>
<dbReference type="OrthoDB" id="9798454at2"/>
<evidence type="ECO:0000313" key="4">
    <source>
        <dbReference type="EMBL" id="QEX21077.1"/>
    </source>
</evidence>
<dbReference type="Gene3D" id="3.40.50.360">
    <property type="match status" value="1"/>
</dbReference>
<reference evidence="4 5" key="1">
    <citation type="submission" date="2019-08" db="EMBL/GenBank/DDBJ databases">
        <title>Hyperibacter terrae gen. nov., sp. nov. and Hyperibacter viscosus sp. nov., two new members in the family Rhodospirillaceae isolated from the rhizosphere of Hypericum perforatum.</title>
        <authorList>
            <person name="Noviana Z."/>
        </authorList>
    </citation>
    <scope>NUCLEOTIDE SEQUENCE [LARGE SCALE GENOMIC DNA]</scope>
    <source>
        <strain evidence="4 5">R5959</strain>
    </source>
</reference>
<evidence type="ECO:0000259" key="3">
    <source>
        <dbReference type="Pfam" id="PF02525"/>
    </source>
</evidence>
<keyword evidence="5" id="KW-1185">Reference proteome</keyword>
<sequence length="198" mass="21845">MQVLTVLCHPRRDSLTAAVAREFRAGLAESGHGGELADLYAEGFDPLVLPPDEPDWDDATKRYSDAVLAEQARVERHQAIAMVFPVWWWSFPAMLKGWIDRVWNRGWAYDESRLALQHGLLIGLAAGGNKTYDGPRGYRGAMETQLVQGILDYCGVQNGRLELLLNSTESDAASQALLRQARVLGRDFLPAGAPVAAR</sequence>
<comment type="similarity">
    <text evidence="1">Belongs to the NAD(P)H dehydrogenase (quinone) family.</text>
</comment>
<dbReference type="GO" id="GO:0003955">
    <property type="term" value="F:NAD(P)H dehydrogenase (quinone) activity"/>
    <property type="evidence" value="ECO:0007669"/>
    <property type="project" value="TreeGrafter"/>
</dbReference>
<dbReference type="AlphaFoldDB" id="A0A5J6MV63"/>
<feature type="domain" description="Flavodoxin-like fold" evidence="3">
    <location>
        <begin position="1"/>
        <end position="178"/>
    </location>
</feature>
<dbReference type="PANTHER" id="PTHR10204:SF34">
    <property type="entry name" value="NAD(P)H DEHYDROGENASE [QUINONE] 1 ISOFORM 1"/>
    <property type="match status" value="1"/>
</dbReference>
<accession>A0A5J6MV63</accession>
<protein>
    <submittedName>
        <fullName evidence="4">NAD(P)H dehydrogenase</fullName>
    </submittedName>
</protein>
<organism evidence="4 5">
    <name type="scientific">Hypericibacter adhaerens</name>
    <dbReference type="NCBI Taxonomy" id="2602016"/>
    <lineage>
        <taxon>Bacteria</taxon>
        <taxon>Pseudomonadati</taxon>
        <taxon>Pseudomonadota</taxon>
        <taxon>Alphaproteobacteria</taxon>
        <taxon>Rhodospirillales</taxon>
        <taxon>Dongiaceae</taxon>
        <taxon>Hypericibacter</taxon>
    </lineage>
</organism>
<evidence type="ECO:0000313" key="5">
    <source>
        <dbReference type="Proteomes" id="UP000325797"/>
    </source>
</evidence>
<name>A0A5J6MV63_9PROT</name>
<dbReference type="Pfam" id="PF02525">
    <property type="entry name" value="Flavodoxin_2"/>
    <property type="match status" value="1"/>
</dbReference>
<dbReference type="PANTHER" id="PTHR10204">
    <property type="entry name" value="NAD P H OXIDOREDUCTASE-RELATED"/>
    <property type="match status" value="1"/>
</dbReference>
<dbReference type="InterPro" id="IPR003680">
    <property type="entry name" value="Flavodoxin_fold"/>
</dbReference>
<gene>
    <name evidence="4" type="ORF">FRZ61_09980</name>
</gene>
<dbReference type="KEGG" id="hadh:FRZ61_09980"/>